<dbReference type="AlphaFoldDB" id="A0AAW2CKE3"/>
<evidence type="ECO:0000313" key="2">
    <source>
        <dbReference type="EMBL" id="KAK9997877.1"/>
    </source>
</evidence>
<name>A0AAW2CKE3_9ROSI</name>
<accession>A0AAW2CKE3</accession>
<protein>
    <submittedName>
        <fullName evidence="2">Uncharacterized protein</fullName>
    </submittedName>
</protein>
<feature type="coiled-coil region" evidence="1">
    <location>
        <begin position="50"/>
        <end position="84"/>
    </location>
</feature>
<proteinExistence type="predicted"/>
<dbReference type="EMBL" id="JAZDWU010000006">
    <property type="protein sequence ID" value="KAK9997877.1"/>
    <property type="molecule type" value="Genomic_DNA"/>
</dbReference>
<keyword evidence="1" id="KW-0175">Coiled coil</keyword>
<organism evidence="2 3">
    <name type="scientific">Lithocarpus litseifolius</name>
    <dbReference type="NCBI Taxonomy" id="425828"/>
    <lineage>
        <taxon>Eukaryota</taxon>
        <taxon>Viridiplantae</taxon>
        <taxon>Streptophyta</taxon>
        <taxon>Embryophyta</taxon>
        <taxon>Tracheophyta</taxon>
        <taxon>Spermatophyta</taxon>
        <taxon>Magnoliopsida</taxon>
        <taxon>eudicotyledons</taxon>
        <taxon>Gunneridae</taxon>
        <taxon>Pentapetalae</taxon>
        <taxon>rosids</taxon>
        <taxon>fabids</taxon>
        <taxon>Fagales</taxon>
        <taxon>Fagaceae</taxon>
        <taxon>Lithocarpus</taxon>
    </lineage>
</organism>
<evidence type="ECO:0000313" key="3">
    <source>
        <dbReference type="Proteomes" id="UP001459277"/>
    </source>
</evidence>
<keyword evidence="3" id="KW-1185">Reference proteome</keyword>
<comment type="caution">
    <text evidence="2">The sequence shown here is derived from an EMBL/GenBank/DDBJ whole genome shotgun (WGS) entry which is preliminary data.</text>
</comment>
<dbReference type="Proteomes" id="UP001459277">
    <property type="component" value="Unassembled WGS sequence"/>
</dbReference>
<gene>
    <name evidence="2" type="ORF">SO802_017480</name>
</gene>
<evidence type="ECO:0000256" key="1">
    <source>
        <dbReference type="SAM" id="Coils"/>
    </source>
</evidence>
<reference evidence="2 3" key="1">
    <citation type="submission" date="2024-01" db="EMBL/GenBank/DDBJ databases">
        <title>A telomere-to-telomere, gap-free genome of sweet tea (Lithocarpus litseifolius).</title>
        <authorList>
            <person name="Zhou J."/>
        </authorList>
    </citation>
    <scope>NUCLEOTIDE SEQUENCE [LARGE SCALE GENOMIC DNA]</scope>
    <source>
        <strain evidence="2">Zhou-2022a</strain>
        <tissue evidence="2">Leaf</tissue>
    </source>
</reference>
<sequence>MLDFRRKSKVTCHRIVAMEIWVRSSHELMSSHVHKVIQALGESLYIFGKYMDYEEKYVTAKSKVESLSIENESLKSQVFALAEESKKDKEHLKTLEKSIDTKKEF</sequence>